<evidence type="ECO:0000256" key="1">
    <source>
        <dbReference type="SAM" id="MobiDB-lite"/>
    </source>
</evidence>
<protein>
    <submittedName>
        <fullName evidence="2">Uncharacterized protein</fullName>
    </submittedName>
</protein>
<sequence length="121" mass="13986">MEEERKQVEEVVEEKETEQALPGFEKQLDTAFEQNIEHFYKDVLTKANERIQIQGTQIKALTEQQVIFRDEIALVCYVPLISEMSEYKIAAHEAYNAADAFLRAREGVELQQVLVVNPTIE</sequence>
<name>A0A0F9KNA8_9ZZZZ</name>
<organism evidence="2">
    <name type="scientific">marine sediment metagenome</name>
    <dbReference type="NCBI Taxonomy" id="412755"/>
    <lineage>
        <taxon>unclassified sequences</taxon>
        <taxon>metagenomes</taxon>
        <taxon>ecological metagenomes</taxon>
    </lineage>
</organism>
<gene>
    <name evidence="2" type="ORF">LCGC14_1613420</name>
</gene>
<feature type="region of interest" description="Disordered" evidence="1">
    <location>
        <begin position="1"/>
        <end position="20"/>
    </location>
</feature>
<dbReference type="AlphaFoldDB" id="A0A0F9KNA8"/>
<evidence type="ECO:0000313" key="2">
    <source>
        <dbReference type="EMBL" id="KKM23613.1"/>
    </source>
</evidence>
<comment type="caution">
    <text evidence="2">The sequence shown here is derived from an EMBL/GenBank/DDBJ whole genome shotgun (WGS) entry which is preliminary data.</text>
</comment>
<proteinExistence type="predicted"/>
<accession>A0A0F9KNA8</accession>
<dbReference type="EMBL" id="LAZR01013089">
    <property type="protein sequence ID" value="KKM23613.1"/>
    <property type="molecule type" value="Genomic_DNA"/>
</dbReference>
<reference evidence="2" key="1">
    <citation type="journal article" date="2015" name="Nature">
        <title>Complex archaea that bridge the gap between prokaryotes and eukaryotes.</title>
        <authorList>
            <person name="Spang A."/>
            <person name="Saw J.H."/>
            <person name="Jorgensen S.L."/>
            <person name="Zaremba-Niedzwiedzka K."/>
            <person name="Martijn J."/>
            <person name="Lind A.E."/>
            <person name="van Eijk R."/>
            <person name="Schleper C."/>
            <person name="Guy L."/>
            <person name="Ettema T.J."/>
        </authorList>
    </citation>
    <scope>NUCLEOTIDE SEQUENCE</scope>
</reference>